<dbReference type="EMBL" id="JBHRSL010000027">
    <property type="protein sequence ID" value="MFC3053517.1"/>
    <property type="molecule type" value="Genomic_DNA"/>
</dbReference>
<evidence type="ECO:0000259" key="5">
    <source>
        <dbReference type="Pfam" id="PF00171"/>
    </source>
</evidence>
<evidence type="ECO:0000256" key="1">
    <source>
        <dbReference type="ARBA" id="ARBA00023002"/>
    </source>
</evidence>
<evidence type="ECO:0000313" key="7">
    <source>
        <dbReference type="Proteomes" id="UP001595444"/>
    </source>
</evidence>
<evidence type="ECO:0000256" key="4">
    <source>
        <dbReference type="RuleBase" id="RU003345"/>
    </source>
</evidence>
<dbReference type="PROSITE" id="PS00687">
    <property type="entry name" value="ALDEHYDE_DEHYDR_GLU"/>
    <property type="match status" value="1"/>
</dbReference>
<sequence>MTVKEKFESMDYSPALESRTAADEWLKANKGKFGLFIDGSWIKPKGAKSFATYAPATGEKLADITSARQADVDAAVQAARTAQGKWAAIGGHGRARYLYALARLVQKHSRILSVVESLDNGKPIRESRDIDIPLVARHLYHHAGWAQLMDEEFPEHEAIGVAGQIIPWNFPLLMLAWKIAPALAAGNTVVLKPAEFTSLTALMFADLCLEAGLPKGVVNIITGEGDVGAMLVDADVDKVAFTGSTDVGKTIRRAIAGSGKKLTLELGGKSPFIVFEDADIDGAIEGLVDAIWFNQGQVCCAGSRLLVQEGIAEAFYTKLKARMAKLRVGHSLDKCIDMGAVVDGVQKTRIEELIAKGKAEGADVHHAPCDMPAGGVFYPPTLVTSVGTENTLYIEEVFGPVLTAITFRTQAEAVGLANNTRYGLAATVWSENISRALEVAPALKAGVVWVNGTNMFDAAVGFGGYRESGFGREGGREGMLAYLKPKYERKLKEWKPIVVPAALPLKAGTGMPGVDQTAKNYIGGKQARPDGGDSVVVLTHKGAHAGLVGAGNYKDIRNAVEAATKAQPGWAASTAHLKAQILYYIAENLSVRAGEFAARLTALTGASKKAAEVEVDLSIKRLFSAAAMADKHDGSVHQPPLRGVAIAMNEPVGTLGIVCPDDAPLLAFITLTAFAVAAGNTAVVVPSERYPLLATDFYQILETSDVPAGVINIVTGKRDEMATPLAKHYGIEGLWYFGSRDGCANVEALAADNMKRTWLNYGMAYDWASDKQMAARSLMDRASEVKNIWVPYGDANEGGKSY</sequence>
<name>A0ABV7DA71_9PROT</name>
<dbReference type="Gene3D" id="3.40.605.10">
    <property type="entry name" value="Aldehyde Dehydrogenase, Chain A, domain 1"/>
    <property type="match status" value="2"/>
</dbReference>
<accession>A0ABV7DA71</accession>
<organism evidence="6 7">
    <name type="scientific">Kordiimonas pumila</name>
    <dbReference type="NCBI Taxonomy" id="2161677"/>
    <lineage>
        <taxon>Bacteria</taxon>
        <taxon>Pseudomonadati</taxon>
        <taxon>Pseudomonadota</taxon>
        <taxon>Alphaproteobacteria</taxon>
        <taxon>Kordiimonadales</taxon>
        <taxon>Kordiimonadaceae</taxon>
        <taxon>Kordiimonas</taxon>
    </lineage>
</organism>
<dbReference type="InterPro" id="IPR011408">
    <property type="entry name" value="Aldehyde_DH"/>
</dbReference>
<dbReference type="Proteomes" id="UP001595444">
    <property type="component" value="Unassembled WGS sequence"/>
</dbReference>
<dbReference type="RefSeq" id="WP_194215529.1">
    <property type="nucleotide sequence ID" value="NZ_CP061205.1"/>
</dbReference>
<dbReference type="InterPro" id="IPR016161">
    <property type="entry name" value="Ald_DH/histidinol_DH"/>
</dbReference>
<evidence type="ECO:0000256" key="2">
    <source>
        <dbReference type="PIRNR" id="PIRNR036490"/>
    </source>
</evidence>
<dbReference type="InterPro" id="IPR029510">
    <property type="entry name" value="Ald_DH_CS_GLU"/>
</dbReference>
<dbReference type="InterPro" id="IPR016163">
    <property type="entry name" value="Ald_DH_C"/>
</dbReference>
<dbReference type="InterPro" id="IPR016162">
    <property type="entry name" value="Ald_DH_N"/>
</dbReference>
<feature type="domain" description="Aldehyde dehydrogenase" evidence="5">
    <location>
        <begin position="41"/>
        <end position="486"/>
    </location>
</feature>
<keyword evidence="1 4" id="KW-0560">Oxidoreductase</keyword>
<feature type="active site" evidence="3">
    <location>
        <position position="265"/>
    </location>
</feature>
<dbReference type="Gene3D" id="3.40.309.10">
    <property type="entry name" value="Aldehyde Dehydrogenase, Chain A, domain 2"/>
    <property type="match status" value="1"/>
</dbReference>
<dbReference type="SUPFAM" id="SSF53720">
    <property type="entry name" value="ALDH-like"/>
    <property type="match status" value="2"/>
</dbReference>
<evidence type="ECO:0000256" key="3">
    <source>
        <dbReference type="PROSITE-ProRule" id="PRU10007"/>
    </source>
</evidence>
<reference evidence="7" key="1">
    <citation type="journal article" date="2019" name="Int. J. Syst. Evol. Microbiol.">
        <title>The Global Catalogue of Microorganisms (GCM) 10K type strain sequencing project: providing services to taxonomists for standard genome sequencing and annotation.</title>
        <authorList>
            <consortium name="The Broad Institute Genomics Platform"/>
            <consortium name="The Broad Institute Genome Sequencing Center for Infectious Disease"/>
            <person name="Wu L."/>
            <person name="Ma J."/>
        </authorList>
    </citation>
    <scope>NUCLEOTIDE SEQUENCE [LARGE SCALE GENOMIC DNA]</scope>
    <source>
        <strain evidence="7">KCTC 62164</strain>
    </source>
</reference>
<proteinExistence type="inferred from homology"/>
<evidence type="ECO:0000313" key="6">
    <source>
        <dbReference type="EMBL" id="MFC3053517.1"/>
    </source>
</evidence>
<feature type="domain" description="Aldehyde dehydrogenase" evidence="5">
    <location>
        <begin position="541"/>
        <end position="762"/>
    </location>
</feature>
<comment type="similarity">
    <text evidence="2 4">Belongs to the aldehyde dehydrogenase family.</text>
</comment>
<gene>
    <name evidence="6" type="ORF">ACFOKA_16580</name>
</gene>
<keyword evidence="7" id="KW-1185">Reference proteome</keyword>
<dbReference type="InterPro" id="IPR015590">
    <property type="entry name" value="Aldehyde_DH_dom"/>
</dbReference>
<dbReference type="Pfam" id="PF00171">
    <property type="entry name" value="Aldedh"/>
    <property type="match status" value="2"/>
</dbReference>
<protein>
    <submittedName>
        <fullName evidence="6">Aldehyde dehydrogenase family protein</fullName>
    </submittedName>
</protein>
<dbReference type="PANTHER" id="PTHR11699">
    <property type="entry name" value="ALDEHYDE DEHYDROGENASE-RELATED"/>
    <property type="match status" value="1"/>
</dbReference>
<dbReference type="PIRSF" id="PIRSF036490">
    <property type="entry name" value="Aldedh_dupl"/>
    <property type="match status" value="1"/>
</dbReference>
<comment type="caution">
    <text evidence="6">The sequence shown here is derived from an EMBL/GenBank/DDBJ whole genome shotgun (WGS) entry which is preliminary data.</text>
</comment>